<dbReference type="PROSITE" id="PS00374">
    <property type="entry name" value="MGMT"/>
    <property type="match status" value="1"/>
</dbReference>
<evidence type="ECO:0000256" key="2">
    <source>
        <dbReference type="RuleBase" id="RU004508"/>
    </source>
</evidence>
<dbReference type="GO" id="GO:0003908">
    <property type="term" value="F:methylated-DNA-[protein]-cysteine S-methyltransferase activity"/>
    <property type="evidence" value="ECO:0007669"/>
    <property type="project" value="InterPro"/>
</dbReference>
<keyword evidence="4" id="KW-1185">Reference proteome</keyword>
<dbReference type="GO" id="GO:0030170">
    <property type="term" value="F:pyridoxal phosphate binding"/>
    <property type="evidence" value="ECO:0007669"/>
    <property type="project" value="TreeGrafter"/>
</dbReference>
<dbReference type="Gene3D" id="3.40.640.10">
    <property type="entry name" value="Type I PLP-dependent aspartate aminotransferase-like (Major domain)"/>
    <property type="match status" value="1"/>
</dbReference>
<gene>
    <name evidence="3" type="ORF">BHK69_00520</name>
</gene>
<dbReference type="InterPro" id="IPR000653">
    <property type="entry name" value="DegT/StrS_aminotransferase"/>
</dbReference>
<name>A0A1D7TVP0_9HYPH</name>
<dbReference type="KEGG" id="bvv:BHK69_00520"/>
<keyword evidence="3" id="KW-0808">Transferase</keyword>
<keyword evidence="3" id="KW-0032">Aminotransferase</keyword>
<dbReference type="GO" id="GO:0008483">
    <property type="term" value="F:transaminase activity"/>
    <property type="evidence" value="ECO:0007669"/>
    <property type="project" value="UniProtKB-KW"/>
</dbReference>
<dbReference type="STRING" id="1526658.BHK69_00520"/>
<proteinExistence type="inferred from homology"/>
<evidence type="ECO:0000256" key="1">
    <source>
        <dbReference type="ARBA" id="ARBA00037999"/>
    </source>
</evidence>
<dbReference type="PANTHER" id="PTHR30244:SF34">
    <property type="entry name" value="DTDP-4-AMINO-4,6-DIDEOXYGALACTOSE TRANSAMINASE"/>
    <property type="match status" value="1"/>
</dbReference>
<protein>
    <submittedName>
        <fullName evidence="3">Aminotransferase DegT</fullName>
    </submittedName>
</protein>
<dbReference type="InterPro" id="IPR001497">
    <property type="entry name" value="MethylDNA_cys_MeTrfase_AS"/>
</dbReference>
<evidence type="ECO:0000313" key="3">
    <source>
        <dbReference type="EMBL" id="AOO79180.1"/>
    </source>
</evidence>
<dbReference type="GO" id="GO:0000271">
    <property type="term" value="P:polysaccharide biosynthetic process"/>
    <property type="evidence" value="ECO:0007669"/>
    <property type="project" value="TreeGrafter"/>
</dbReference>
<organism evidence="3 4">
    <name type="scientific">Bosea vaviloviae</name>
    <dbReference type="NCBI Taxonomy" id="1526658"/>
    <lineage>
        <taxon>Bacteria</taxon>
        <taxon>Pseudomonadati</taxon>
        <taxon>Pseudomonadota</taxon>
        <taxon>Alphaproteobacteria</taxon>
        <taxon>Hyphomicrobiales</taxon>
        <taxon>Boseaceae</taxon>
        <taxon>Bosea</taxon>
    </lineage>
</organism>
<comment type="similarity">
    <text evidence="1 2">Belongs to the DegT/DnrJ/EryC1 family.</text>
</comment>
<dbReference type="Proteomes" id="UP000094969">
    <property type="component" value="Chromosome"/>
</dbReference>
<reference evidence="3 4" key="1">
    <citation type="journal article" date="2015" name="Antonie Van Leeuwenhoek">
        <title>Bosea vaviloviae sp. nov., a new species of slow-growing rhizobia isolated from nodules of the relict species Vavilovia formosa (Stev.) Fed.</title>
        <authorList>
            <person name="Safronova V.I."/>
            <person name="Kuznetsova I.G."/>
            <person name="Sazanova A.L."/>
            <person name="Kimeklis A.K."/>
            <person name="Belimov A.A."/>
            <person name="Andronov E.E."/>
            <person name="Pinaev A.G."/>
            <person name="Chizhevskaya E.P."/>
            <person name="Pukhaev A.R."/>
            <person name="Popov K.P."/>
            <person name="Willems A."/>
            <person name="Tikhonovich I.A."/>
        </authorList>
    </citation>
    <scope>NUCLEOTIDE SEQUENCE [LARGE SCALE GENOMIC DNA]</scope>
    <source>
        <strain evidence="3 4">Vaf18</strain>
    </source>
</reference>
<dbReference type="Pfam" id="PF01041">
    <property type="entry name" value="DegT_DnrJ_EryC1"/>
    <property type="match status" value="1"/>
</dbReference>
<sequence>MSVATPPPMPFTVGFDDRDEDEVMARWRKVLRSQRWSHGEQIEEFEALWRDWNGLAAVAFDNWAGAALAALDFVGVAGETVLCPSNTFLATPRASQLAGAEIVFYDCNREDLCGSYDDFVAKAEMVKPKLAWIVHIGGHIAFDIERIATYCREKGIVLFEDCAHAAGADWNGRKPGSWGEVGLYSFYATKTISTAEGGIAVSTNDEMVRHLRSYRDYGRGSRYKVRSLNHRLDEFRAALGVVQTRRLGEIVAWKQAYARDVLDPLHPNRVRLPAGMSSGFYKYIVFDEIPVSTGKVYELPCHRIFGQDVSLPNTEWAAANHWCVPIYYPREGGLPAQDETKFLRMGAPA</sequence>
<dbReference type="RefSeq" id="WP_069688405.1">
    <property type="nucleotide sequence ID" value="NZ_CP017147.1"/>
</dbReference>
<evidence type="ECO:0000313" key="4">
    <source>
        <dbReference type="Proteomes" id="UP000094969"/>
    </source>
</evidence>
<keyword evidence="2" id="KW-0663">Pyridoxal phosphate</keyword>
<dbReference type="InterPro" id="IPR015424">
    <property type="entry name" value="PyrdxlP-dep_Trfase"/>
</dbReference>
<dbReference type="GO" id="GO:0006281">
    <property type="term" value="P:DNA repair"/>
    <property type="evidence" value="ECO:0007669"/>
    <property type="project" value="InterPro"/>
</dbReference>
<dbReference type="SUPFAM" id="SSF53383">
    <property type="entry name" value="PLP-dependent transferases"/>
    <property type="match status" value="1"/>
</dbReference>
<dbReference type="AlphaFoldDB" id="A0A1D7TVP0"/>
<dbReference type="OrthoDB" id="9768668at2"/>
<dbReference type="PANTHER" id="PTHR30244">
    <property type="entry name" value="TRANSAMINASE"/>
    <property type="match status" value="1"/>
</dbReference>
<dbReference type="EMBL" id="CP017147">
    <property type="protein sequence ID" value="AOO79180.1"/>
    <property type="molecule type" value="Genomic_DNA"/>
</dbReference>
<dbReference type="InterPro" id="IPR015421">
    <property type="entry name" value="PyrdxlP-dep_Trfase_major"/>
</dbReference>
<accession>A0A1D7TVP0</accession>